<gene>
    <name evidence="2" type="ORF">LSTR_LSTR009225</name>
</gene>
<feature type="coiled-coil region" evidence="1">
    <location>
        <begin position="54"/>
        <end position="81"/>
    </location>
</feature>
<sequence>MIVLLMYENDRHTLKRNLARGRCGLPGMPNRNFFQKKGTECEADKEKEPFEKEMKVLKTDIHGHRKQIEETKERVENADKQLLTIDVTATGMKKKYDQIMFLLKEDILDAEEEVSFHYSYISI</sequence>
<keyword evidence="1" id="KW-0175">Coiled coil</keyword>
<dbReference type="AlphaFoldDB" id="A0A482XDS5"/>
<evidence type="ECO:0000313" key="2">
    <source>
        <dbReference type="EMBL" id="RZF43628.1"/>
    </source>
</evidence>
<dbReference type="SMR" id="A0A482XDS5"/>
<evidence type="ECO:0000256" key="1">
    <source>
        <dbReference type="SAM" id="Coils"/>
    </source>
</evidence>
<accession>A0A482XDS5</accession>
<evidence type="ECO:0000313" key="3">
    <source>
        <dbReference type="Proteomes" id="UP000291343"/>
    </source>
</evidence>
<name>A0A482XDS5_LAOST</name>
<proteinExistence type="predicted"/>
<keyword evidence="3" id="KW-1185">Reference proteome</keyword>
<dbReference type="Proteomes" id="UP000291343">
    <property type="component" value="Unassembled WGS sequence"/>
</dbReference>
<comment type="caution">
    <text evidence="2">The sequence shown here is derived from an EMBL/GenBank/DDBJ whole genome shotgun (WGS) entry which is preliminary data.</text>
</comment>
<dbReference type="InParanoid" id="A0A482XDS5"/>
<reference evidence="2 3" key="1">
    <citation type="journal article" date="2017" name="Gigascience">
        <title>Genome sequence of the small brown planthopper, Laodelphax striatellus.</title>
        <authorList>
            <person name="Zhu J."/>
            <person name="Jiang F."/>
            <person name="Wang X."/>
            <person name="Yang P."/>
            <person name="Bao Y."/>
            <person name="Zhao W."/>
            <person name="Wang W."/>
            <person name="Lu H."/>
            <person name="Wang Q."/>
            <person name="Cui N."/>
            <person name="Li J."/>
            <person name="Chen X."/>
            <person name="Luo L."/>
            <person name="Yu J."/>
            <person name="Kang L."/>
            <person name="Cui F."/>
        </authorList>
    </citation>
    <scope>NUCLEOTIDE SEQUENCE [LARGE SCALE GENOMIC DNA]</scope>
    <source>
        <strain evidence="2">Lst14</strain>
    </source>
</reference>
<organism evidence="2 3">
    <name type="scientific">Laodelphax striatellus</name>
    <name type="common">Small brown planthopper</name>
    <name type="synonym">Delphax striatella</name>
    <dbReference type="NCBI Taxonomy" id="195883"/>
    <lineage>
        <taxon>Eukaryota</taxon>
        <taxon>Metazoa</taxon>
        <taxon>Ecdysozoa</taxon>
        <taxon>Arthropoda</taxon>
        <taxon>Hexapoda</taxon>
        <taxon>Insecta</taxon>
        <taxon>Pterygota</taxon>
        <taxon>Neoptera</taxon>
        <taxon>Paraneoptera</taxon>
        <taxon>Hemiptera</taxon>
        <taxon>Auchenorrhyncha</taxon>
        <taxon>Fulgoroidea</taxon>
        <taxon>Delphacidae</taxon>
        <taxon>Criomorphinae</taxon>
        <taxon>Laodelphax</taxon>
    </lineage>
</organism>
<protein>
    <submittedName>
        <fullName evidence="2">Uncharacterized protein</fullName>
    </submittedName>
</protein>
<dbReference type="EMBL" id="QKKF02012532">
    <property type="protein sequence ID" value="RZF43628.1"/>
    <property type="molecule type" value="Genomic_DNA"/>
</dbReference>
<dbReference type="OrthoDB" id="10582953at2759"/>